<dbReference type="NCBIfam" id="NF004858">
    <property type="entry name" value="PRK06213.1"/>
    <property type="match status" value="1"/>
</dbReference>
<dbReference type="EMBL" id="UINC01100401">
    <property type="protein sequence ID" value="SVC60428.1"/>
    <property type="molecule type" value="Genomic_DNA"/>
</dbReference>
<dbReference type="SUPFAM" id="SSF52096">
    <property type="entry name" value="ClpP/crotonase"/>
    <property type="match status" value="1"/>
</dbReference>
<evidence type="ECO:0000313" key="1">
    <source>
        <dbReference type="EMBL" id="SVC60428.1"/>
    </source>
</evidence>
<sequence length="228" mass="24113">MSDSLVNYTLEDTIAVIQMDDGKVNALSHAMLDALDEALDRAEKEAKAVVLTGREGKFSAGFDLKVMASSPQAARDLIKRGGGVFMRLYGLPMPLVIACSGHAIAGGALITLCGDARIGIDGPFKMGLNEVAVGLPLPIIALELAQNRLSPQALSAATLGAYIYEAKESVAAGFLDRVVEGDALMPSAMQAATALAQYNPVAYQQTKQRLRGLTIDYVNETIDEDLAN</sequence>
<feature type="non-terminal residue" evidence="1">
    <location>
        <position position="228"/>
    </location>
</feature>
<dbReference type="InterPro" id="IPR029045">
    <property type="entry name" value="ClpP/crotonase-like_dom_sf"/>
</dbReference>
<dbReference type="PANTHER" id="PTHR11941:SF54">
    <property type="entry name" value="ENOYL-COA HYDRATASE, MITOCHONDRIAL"/>
    <property type="match status" value="1"/>
</dbReference>
<protein>
    <recommendedName>
        <fullName evidence="2">Enoyl-CoA hydratase</fullName>
    </recommendedName>
</protein>
<name>A0A382NIW4_9ZZZZ</name>
<gene>
    <name evidence="1" type="ORF">METZ01_LOCUS313282</name>
</gene>
<dbReference type="GO" id="GO:0003824">
    <property type="term" value="F:catalytic activity"/>
    <property type="evidence" value="ECO:0007669"/>
    <property type="project" value="UniProtKB-ARBA"/>
</dbReference>
<reference evidence="1" key="1">
    <citation type="submission" date="2018-05" db="EMBL/GenBank/DDBJ databases">
        <authorList>
            <person name="Lanie J.A."/>
            <person name="Ng W.-L."/>
            <person name="Kazmierczak K.M."/>
            <person name="Andrzejewski T.M."/>
            <person name="Davidsen T.M."/>
            <person name="Wayne K.J."/>
            <person name="Tettelin H."/>
            <person name="Glass J.I."/>
            <person name="Rusch D."/>
            <person name="Podicherti R."/>
            <person name="Tsui H.-C.T."/>
            <person name="Winkler M.E."/>
        </authorList>
    </citation>
    <scope>NUCLEOTIDE SEQUENCE</scope>
</reference>
<proteinExistence type="predicted"/>
<evidence type="ECO:0008006" key="2">
    <source>
        <dbReference type="Google" id="ProtNLM"/>
    </source>
</evidence>
<organism evidence="1">
    <name type="scientific">marine metagenome</name>
    <dbReference type="NCBI Taxonomy" id="408172"/>
    <lineage>
        <taxon>unclassified sequences</taxon>
        <taxon>metagenomes</taxon>
        <taxon>ecological metagenomes</taxon>
    </lineage>
</organism>
<dbReference type="CDD" id="cd06558">
    <property type="entry name" value="crotonase-like"/>
    <property type="match status" value="1"/>
</dbReference>
<dbReference type="Gene3D" id="3.90.226.10">
    <property type="entry name" value="2-enoyl-CoA Hydratase, Chain A, domain 1"/>
    <property type="match status" value="1"/>
</dbReference>
<dbReference type="AlphaFoldDB" id="A0A382NIW4"/>
<dbReference type="GO" id="GO:0006635">
    <property type="term" value="P:fatty acid beta-oxidation"/>
    <property type="evidence" value="ECO:0007669"/>
    <property type="project" value="TreeGrafter"/>
</dbReference>
<accession>A0A382NIW4</accession>
<dbReference type="InterPro" id="IPR001753">
    <property type="entry name" value="Enoyl-CoA_hydra/iso"/>
</dbReference>
<dbReference type="PANTHER" id="PTHR11941">
    <property type="entry name" value="ENOYL-COA HYDRATASE-RELATED"/>
    <property type="match status" value="1"/>
</dbReference>
<dbReference type="Pfam" id="PF00378">
    <property type="entry name" value="ECH_1"/>
    <property type="match status" value="1"/>
</dbReference>